<proteinExistence type="predicted"/>
<gene>
    <name evidence="1" type="ORF">ACFSBH_17680</name>
</gene>
<sequence>MEVITIIAAMLAFLTALVNLKTAIINFKRKDHRSGAIVQLLSGKG</sequence>
<evidence type="ECO:0000313" key="1">
    <source>
        <dbReference type="EMBL" id="MFD1609451.1"/>
    </source>
</evidence>
<accession>A0ABW4HWF5</accession>
<dbReference type="RefSeq" id="WP_251515474.1">
    <property type="nucleotide sequence ID" value="NZ_JAMBON010000025.1"/>
</dbReference>
<reference evidence="2" key="1">
    <citation type="journal article" date="2019" name="Int. J. Syst. Evol. Microbiol.">
        <title>The Global Catalogue of Microorganisms (GCM) 10K type strain sequencing project: providing services to taxonomists for standard genome sequencing and annotation.</title>
        <authorList>
            <consortium name="The Broad Institute Genomics Platform"/>
            <consortium name="The Broad Institute Genome Sequencing Center for Infectious Disease"/>
            <person name="Wu L."/>
            <person name="Ma J."/>
        </authorList>
    </citation>
    <scope>NUCLEOTIDE SEQUENCE [LARGE SCALE GENOMIC DNA]</scope>
    <source>
        <strain evidence="2">CGMCC 1.12376</strain>
    </source>
</reference>
<keyword evidence="2" id="KW-1185">Reference proteome</keyword>
<name>A0ABW4HWF5_9BACI</name>
<comment type="caution">
    <text evidence="1">The sequence shown here is derived from an EMBL/GenBank/DDBJ whole genome shotgun (WGS) entry which is preliminary data.</text>
</comment>
<evidence type="ECO:0000313" key="2">
    <source>
        <dbReference type="Proteomes" id="UP001597221"/>
    </source>
</evidence>
<organism evidence="1 2">
    <name type="scientific">Oceanobacillus luteolus</name>
    <dbReference type="NCBI Taxonomy" id="1274358"/>
    <lineage>
        <taxon>Bacteria</taxon>
        <taxon>Bacillati</taxon>
        <taxon>Bacillota</taxon>
        <taxon>Bacilli</taxon>
        <taxon>Bacillales</taxon>
        <taxon>Bacillaceae</taxon>
        <taxon>Oceanobacillus</taxon>
    </lineage>
</organism>
<dbReference type="Proteomes" id="UP001597221">
    <property type="component" value="Unassembled WGS sequence"/>
</dbReference>
<dbReference type="EMBL" id="JBHUDE010000157">
    <property type="protein sequence ID" value="MFD1609451.1"/>
    <property type="molecule type" value="Genomic_DNA"/>
</dbReference>
<protein>
    <submittedName>
        <fullName evidence="1">Uncharacterized protein</fullName>
    </submittedName>
</protein>